<accession>A0A9D9ED36</accession>
<dbReference type="InterPro" id="IPR001296">
    <property type="entry name" value="Glyco_trans_1"/>
</dbReference>
<protein>
    <submittedName>
        <fullName evidence="3">Glycosyltransferase family 4 protein</fullName>
    </submittedName>
</protein>
<dbReference type="SUPFAM" id="SSF53756">
    <property type="entry name" value="UDP-Glycosyltransferase/glycogen phosphorylase"/>
    <property type="match status" value="1"/>
</dbReference>
<dbReference type="EMBL" id="JADIMO010000008">
    <property type="protein sequence ID" value="MBO8444140.1"/>
    <property type="molecule type" value="Genomic_DNA"/>
</dbReference>
<evidence type="ECO:0000313" key="3">
    <source>
        <dbReference type="EMBL" id="MBO8444140.1"/>
    </source>
</evidence>
<organism evidence="3 4">
    <name type="scientific">Candidatus Cryptobacteroides merdavium</name>
    <dbReference type="NCBI Taxonomy" id="2840769"/>
    <lineage>
        <taxon>Bacteria</taxon>
        <taxon>Pseudomonadati</taxon>
        <taxon>Bacteroidota</taxon>
        <taxon>Bacteroidia</taxon>
        <taxon>Bacteroidales</taxon>
        <taxon>Candidatus Cryptobacteroides</taxon>
    </lineage>
</organism>
<dbReference type="CDD" id="cd03820">
    <property type="entry name" value="GT4_AmsD-like"/>
    <property type="match status" value="1"/>
</dbReference>
<dbReference type="PANTHER" id="PTHR12526:SF630">
    <property type="entry name" value="GLYCOSYLTRANSFERASE"/>
    <property type="match status" value="1"/>
</dbReference>
<dbReference type="Gene3D" id="3.40.50.2000">
    <property type="entry name" value="Glycogen Phosphorylase B"/>
    <property type="match status" value="2"/>
</dbReference>
<evidence type="ECO:0000259" key="1">
    <source>
        <dbReference type="Pfam" id="PF00534"/>
    </source>
</evidence>
<sequence length="395" mass="45149">MKIVYCIHSVCNPGGMERVLCNKVSWLVEHNGWDVTVVTTDQHGRPPFYRFPEQVKMCDLGINYSEDNGTNPLLKIAGYLIRRHRHRKLLTELLMKERPDVTVSLYPSESSFIPQIKDGSKKVLELHYNRFFRLQYARKGVLGMIDRYRTRQDDAIARSFDRFVVLTEEDRGYWGEMPGMEVIPNAALDTGNGTLSDGSAKRVIAVGRLDYQKGFDRLVRAWDIVMKNGRYSGWKLDIFGQGEWKDMLTEMIVKMGLEASVRLMGTTHDIRKEYLGTSMLVMSSNYEGFPMVMIEAMACGLPVVSFDFKCGPKDIINDGKNGILVMNGDIQGLADAMMRLMKDCDLRKRMSAEARKVVDRYSEDTVMKQWTDLFENLVNDRSDVLTETRAVGKSL</sequence>
<dbReference type="Pfam" id="PF13439">
    <property type="entry name" value="Glyco_transf_4"/>
    <property type="match status" value="1"/>
</dbReference>
<reference evidence="3" key="2">
    <citation type="journal article" date="2021" name="PeerJ">
        <title>Extensive microbial diversity within the chicken gut microbiome revealed by metagenomics and culture.</title>
        <authorList>
            <person name="Gilroy R."/>
            <person name="Ravi A."/>
            <person name="Getino M."/>
            <person name="Pursley I."/>
            <person name="Horton D.L."/>
            <person name="Alikhan N.F."/>
            <person name="Baker D."/>
            <person name="Gharbi K."/>
            <person name="Hall N."/>
            <person name="Watson M."/>
            <person name="Adriaenssens E.M."/>
            <person name="Foster-Nyarko E."/>
            <person name="Jarju S."/>
            <person name="Secka A."/>
            <person name="Antonio M."/>
            <person name="Oren A."/>
            <person name="Chaudhuri R.R."/>
            <person name="La Ragione R."/>
            <person name="Hildebrand F."/>
            <person name="Pallen M.J."/>
        </authorList>
    </citation>
    <scope>NUCLEOTIDE SEQUENCE</scope>
    <source>
        <strain evidence="3">D5-748</strain>
    </source>
</reference>
<comment type="caution">
    <text evidence="3">The sequence shown here is derived from an EMBL/GenBank/DDBJ whole genome shotgun (WGS) entry which is preliminary data.</text>
</comment>
<name>A0A9D9ED36_9BACT</name>
<evidence type="ECO:0000313" key="4">
    <source>
        <dbReference type="Proteomes" id="UP000823619"/>
    </source>
</evidence>
<gene>
    <name evidence="3" type="ORF">IAC23_00350</name>
</gene>
<proteinExistence type="predicted"/>
<dbReference type="GO" id="GO:0016757">
    <property type="term" value="F:glycosyltransferase activity"/>
    <property type="evidence" value="ECO:0007669"/>
    <property type="project" value="InterPro"/>
</dbReference>
<evidence type="ECO:0000259" key="2">
    <source>
        <dbReference type="Pfam" id="PF13439"/>
    </source>
</evidence>
<dbReference type="Proteomes" id="UP000823619">
    <property type="component" value="Unassembled WGS sequence"/>
</dbReference>
<dbReference type="Pfam" id="PF00534">
    <property type="entry name" value="Glycos_transf_1"/>
    <property type="match status" value="1"/>
</dbReference>
<feature type="domain" description="Glycosyl transferase family 1" evidence="1">
    <location>
        <begin position="197"/>
        <end position="356"/>
    </location>
</feature>
<dbReference type="AlphaFoldDB" id="A0A9D9ED36"/>
<reference evidence="3" key="1">
    <citation type="submission" date="2020-10" db="EMBL/GenBank/DDBJ databases">
        <authorList>
            <person name="Gilroy R."/>
        </authorList>
    </citation>
    <scope>NUCLEOTIDE SEQUENCE</scope>
    <source>
        <strain evidence="3">D5-748</strain>
    </source>
</reference>
<feature type="domain" description="Glycosyltransferase subfamily 4-like N-terminal" evidence="2">
    <location>
        <begin position="13"/>
        <end position="185"/>
    </location>
</feature>
<dbReference type="InterPro" id="IPR028098">
    <property type="entry name" value="Glyco_trans_4-like_N"/>
</dbReference>
<dbReference type="PANTHER" id="PTHR12526">
    <property type="entry name" value="GLYCOSYLTRANSFERASE"/>
    <property type="match status" value="1"/>
</dbReference>